<dbReference type="Ensembl" id="ENSPSIT00000001712.1">
    <property type="protein sequence ID" value="ENSPSIP00000001707.1"/>
    <property type="gene ID" value="ENSPSIG00000001712.1"/>
</dbReference>
<feature type="region of interest" description="Disordered" evidence="1">
    <location>
        <begin position="1"/>
        <end position="185"/>
    </location>
</feature>
<dbReference type="AlphaFoldDB" id="K7F0Z7"/>
<dbReference type="EMBL" id="AGCU01123528">
    <property type="status" value="NOT_ANNOTATED_CDS"/>
    <property type="molecule type" value="Genomic_DNA"/>
</dbReference>
<evidence type="ECO:0000313" key="2">
    <source>
        <dbReference type="Ensembl" id="ENSPSIP00000001707.1"/>
    </source>
</evidence>
<feature type="compositionally biased region" description="Low complexity" evidence="1">
    <location>
        <begin position="104"/>
        <end position="132"/>
    </location>
</feature>
<evidence type="ECO:0000256" key="1">
    <source>
        <dbReference type="SAM" id="MobiDB-lite"/>
    </source>
</evidence>
<feature type="compositionally biased region" description="Low complexity" evidence="1">
    <location>
        <begin position="159"/>
        <end position="173"/>
    </location>
</feature>
<protein>
    <submittedName>
        <fullName evidence="2">Uncharacterized protein</fullName>
    </submittedName>
</protein>
<feature type="compositionally biased region" description="Polar residues" evidence="1">
    <location>
        <begin position="61"/>
        <end position="71"/>
    </location>
</feature>
<feature type="compositionally biased region" description="Polar residues" evidence="1">
    <location>
        <begin position="393"/>
        <end position="410"/>
    </location>
</feature>
<reference evidence="2" key="4">
    <citation type="submission" date="2025-09" db="UniProtKB">
        <authorList>
            <consortium name="Ensembl"/>
        </authorList>
    </citation>
    <scope>IDENTIFICATION</scope>
</reference>
<sequence length="546" mass="58814">MSEGLPSSPSYVPEYSSSSDLPKKALRNHPTSASRGSPLPPPSTAPAPKHKPHAPRIPHPSTSRSAQSTMPPTGAPTLTLGIANSRPIRTCRQQAPPISLRNDPFSTTSPSASESMSEGLSSSPPYIPEPSSTRAPSKNVPHNPPTSASQGRRTPPQPIIHSSHSPPTVTSHPEAPSERPLGTSYIDFPLRKGRLPCPYCPTFRGTLTLGALSKHMRNIHHKQIGFRCRKCKDRFHTQKACKLHQRSCMPPEPEVAGSSGPTPCAAEDATPAPPPPEKGLPDSRPPPAVQQNPPKDSTPPTEIHQHTPTPEATETAIHHNSHATTPHVSRPAGHPATAEPSLSQNVRAFINDIRQLTAPQHQPAHQPVRAHNRSPTLTQGQPPGRFAAPHGSMITTRAQTHAPNYSSPTRQTHHRPQVLTHHSADPGRTRDAHQPSGPSDQIYEDIPSPAPTSTAQEASNVQQSTVSGTAPLPPPTEPLNDPDLLNQSLQGRRQPRERTATAWQLLWQSTLAETASFPDLESAISKLTAELAEEARPTGTQRTIKR</sequence>
<evidence type="ECO:0000313" key="3">
    <source>
        <dbReference type="Proteomes" id="UP000007267"/>
    </source>
</evidence>
<feature type="compositionally biased region" description="Basic and acidic residues" evidence="1">
    <location>
        <begin position="422"/>
        <end position="433"/>
    </location>
</feature>
<feature type="compositionally biased region" description="Low complexity" evidence="1">
    <location>
        <begin position="261"/>
        <end position="270"/>
    </location>
</feature>
<organism evidence="2 3">
    <name type="scientific">Pelodiscus sinensis</name>
    <name type="common">Chinese softshell turtle</name>
    <name type="synonym">Trionyx sinensis</name>
    <dbReference type="NCBI Taxonomy" id="13735"/>
    <lineage>
        <taxon>Eukaryota</taxon>
        <taxon>Metazoa</taxon>
        <taxon>Chordata</taxon>
        <taxon>Craniata</taxon>
        <taxon>Vertebrata</taxon>
        <taxon>Euteleostomi</taxon>
        <taxon>Archelosauria</taxon>
        <taxon>Testudinata</taxon>
        <taxon>Testudines</taxon>
        <taxon>Cryptodira</taxon>
        <taxon>Trionychia</taxon>
        <taxon>Trionychidae</taxon>
        <taxon>Pelodiscus</taxon>
    </lineage>
</organism>
<dbReference type="Proteomes" id="UP000007267">
    <property type="component" value="Unassembled WGS sequence"/>
</dbReference>
<keyword evidence="3" id="KW-1185">Reference proteome</keyword>
<feature type="region of interest" description="Disordered" evidence="1">
    <location>
        <begin position="359"/>
        <end position="497"/>
    </location>
</feature>
<dbReference type="HOGENOM" id="CLU_499287_0_0_1"/>
<feature type="compositionally biased region" description="Polar residues" evidence="1">
    <location>
        <begin position="451"/>
        <end position="468"/>
    </location>
</feature>
<feature type="compositionally biased region" description="Polar residues" evidence="1">
    <location>
        <begin position="289"/>
        <end position="312"/>
    </location>
</feature>
<feature type="region of interest" description="Disordered" evidence="1">
    <location>
        <begin position="240"/>
        <end position="316"/>
    </location>
</feature>
<feature type="compositionally biased region" description="Low complexity" evidence="1">
    <location>
        <begin position="1"/>
        <end position="19"/>
    </location>
</feature>
<feature type="compositionally biased region" description="Pro residues" evidence="1">
    <location>
        <begin position="271"/>
        <end position="288"/>
    </location>
</feature>
<reference evidence="3" key="2">
    <citation type="journal article" date="2013" name="Nat. Genet.">
        <title>The draft genomes of soft-shell turtle and green sea turtle yield insights into the development and evolution of the turtle-specific body plan.</title>
        <authorList>
            <person name="Wang Z."/>
            <person name="Pascual-Anaya J."/>
            <person name="Zadissa A."/>
            <person name="Li W."/>
            <person name="Niimura Y."/>
            <person name="Huang Z."/>
            <person name="Li C."/>
            <person name="White S."/>
            <person name="Xiong Z."/>
            <person name="Fang D."/>
            <person name="Wang B."/>
            <person name="Ming Y."/>
            <person name="Chen Y."/>
            <person name="Zheng Y."/>
            <person name="Kuraku S."/>
            <person name="Pignatelli M."/>
            <person name="Herrero J."/>
            <person name="Beal K."/>
            <person name="Nozawa M."/>
            <person name="Li Q."/>
            <person name="Wang J."/>
            <person name="Zhang H."/>
            <person name="Yu L."/>
            <person name="Shigenobu S."/>
            <person name="Wang J."/>
            <person name="Liu J."/>
            <person name="Flicek P."/>
            <person name="Searle S."/>
            <person name="Wang J."/>
            <person name="Kuratani S."/>
            <person name="Yin Y."/>
            <person name="Aken B."/>
            <person name="Zhang G."/>
            <person name="Irie N."/>
        </authorList>
    </citation>
    <scope>NUCLEOTIDE SEQUENCE [LARGE SCALE GENOMIC DNA]</scope>
    <source>
        <strain evidence="3">Daiwa-1</strain>
    </source>
</reference>
<dbReference type="Gene3D" id="3.30.160.60">
    <property type="entry name" value="Classic Zinc Finger"/>
    <property type="match status" value="1"/>
</dbReference>
<accession>K7F0Z7</accession>
<name>K7F0Z7_PELSI</name>
<reference evidence="2" key="3">
    <citation type="submission" date="2025-08" db="UniProtKB">
        <authorList>
            <consortium name="Ensembl"/>
        </authorList>
    </citation>
    <scope>IDENTIFICATION</scope>
</reference>
<reference evidence="3" key="1">
    <citation type="submission" date="2011-10" db="EMBL/GenBank/DDBJ databases">
        <authorList>
            <consortium name="Soft-shell Turtle Genome Consortium"/>
        </authorList>
    </citation>
    <scope>NUCLEOTIDE SEQUENCE [LARGE SCALE GENOMIC DNA]</scope>
    <source>
        <strain evidence="3">Daiwa-1</strain>
    </source>
</reference>
<proteinExistence type="predicted"/>
<dbReference type="PRINTS" id="PR01217">
    <property type="entry name" value="PRICHEXTENSN"/>
</dbReference>